<keyword evidence="2" id="KW-1185">Reference proteome</keyword>
<gene>
    <name evidence="1" type="ORF">L6452_22373</name>
</gene>
<evidence type="ECO:0000313" key="1">
    <source>
        <dbReference type="EMBL" id="KAI3715391.1"/>
    </source>
</evidence>
<comment type="caution">
    <text evidence="1">The sequence shown here is derived from an EMBL/GenBank/DDBJ whole genome shotgun (WGS) entry which is preliminary data.</text>
</comment>
<proteinExistence type="predicted"/>
<sequence>MVVRGGEEAETFARKPPIETGPYYPGFIEPGLPWLPSSRIRLLSEPGVFETRLLSKLGVCQAWVILEPGIAWKPYGLELGRRARTNLFGPKPISGGVTSTFKL</sequence>
<evidence type="ECO:0000313" key="2">
    <source>
        <dbReference type="Proteomes" id="UP001055879"/>
    </source>
</evidence>
<protein>
    <submittedName>
        <fullName evidence="1">Uncharacterized protein</fullName>
    </submittedName>
</protein>
<organism evidence="1 2">
    <name type="scientific">Arctium lappa</name>
    <name type="common">Greater burdock</name>
    <name type="synonym">Lappa major</name>
    <dbReference type="NCBI Taxonomy" id="4217"/>
    <lineage>
        <taxon>Eukaryota</taxon>
        <taxon>Viridiplantae</taxon>
        <taxon>Streptophyta</taxon>
        <taxon>Embryophyta</taxon>
        <taxon>Tracheophyta</taxon>
        <taxon>Spermatophyta</taxon>
        <taxon>Magnoliopsida</taxon>
        <taxon>eudicotyledons</taxon>
        <taxon>Gunneridae</taxon>
        <taxon>Pentapetalae</taxon>
        <taxon>asterids</taxon>
        <taxon>campanulids</taxon>
        <taxon>Asterales</taxon>
        <taxon>Asteraceae</taxon>
        <taxon>Carduoideae</taxon>
        <taxon>Cardueae</taxon>
        <taxon>Arctiinae</taxon>
        <taxon>Arctium</taxon>
    </lineage>
</organism>
<dbReference type="EMBL" id="CM042053">
    <property type="protein sequence ID" value="KAI3715391.1"/>
    <property type="molecule type" value="Genomic_DNA"/>
</dbReference>
<dbReference type="Proteomes" id="UP001055879">
    <property type="component" value="Linkage Group LG07"/>
</dbReference>
<accession>A0ACB9B0W3</accession>
<reference evidence="1 2" key="2">
    <citation type="journal article" date="2022" name="Mol. Ecol. Resour.">
        <title>The genomes of chicory, endive, great burdock and yacon provide insights into Asteraceae paleo-polyploidization history and plant inulin production.</title>
        <authorList>
            <person name="Fan W."/>
            <person name="Wang S."/>
            <person name="Wang H."/>
            <person name="Wang A."/>
            <person name="Jiang F."/>
            <person name="Liu H."/>
            <person name="Zhao H."/>
            <person name="Xu D."/>
            <person name="Zhang Y."/>
        </authorList>
    </citation>
    <scope>NUCLEOTIDE SEQUENCE [LARGE SCALE GENOMIC DNA]</scope>
    <source>
        <strain evidence="2">cv. Niubang</strain>
    </source>
</reference>
<name>A0ACB9B0W3_ARCLA</name>
<reference evidence="2" key="1">
    <citation type="journal article" date="2022" name="Mol. Ecol. Resour.">
        <title>The genomes of chicory, endive, great burdock and yacon provide insights into Asteraceae palaeo-polyploidization history and plant inulin production.</title>
        <authorList>
            <person name="Fan W."/>
            <person name="Wang S."/>
            <person name="Wang H."/>
            <person name="Wang A."/>
            <person name="Jiang F."/>
            <person name="Liu H."/>
            <person name="Zhao H."/>
            <person name="Xu D."/>
            <person name="Zhang Y."/>
        </authorList>
    </citation>
    <scope>NUCLEOTIDE SEQUENCE [LARGE SCALE GENOMIC DNA]</scope>
    <source>
        <strain evidence="2">cv. Niubang</strain>
    </source>
</reference>